<dbReference type="GO" id="GO:0005886">
    <property type="term" value="C:plasma membrane"/>
    <property type="evidence" value="ECO:0007669"/>
    <property type="project" value="UniProtKB-SubCell"/>
</dbReference>
<sequence length="233" mass="26433">MFIVMVRTFILYILVVFVMRLMGKRQIGQLEPFELVIAIMISDLASLPMQDLRIPLIHGIIPIITLLVMQSLITLIELKSEKFSSILTGTPSILIEHGKINIKELRTQRLSFNDLMEKLRLSGYFNISDVEYGILETSGQLSVIPKIKVTPATKQDLNVVAPEEKLPVILIIDGKIHAKNLQIIHKDKNWLYTQLKSNNISSEKEVFIAALDSSGQFFCQRKDDINQQEASSK</sequence>
<organism evidence="9 10">
    <name type="scientific">Clostridium botulinum C/D str. DC5</name>
    <dbReference type="NCBI Taxonomy" id="1443128"/>
    <lineage>
        <taxon>Bacteria</taxon>
        <taxon>Bacillati</taxon>
        <taxon>Bacillota</taxon>
        <taxon>Clostridia</taxon>
        <taxon>Eubacteriales</taxon>
        <taxon>Clostridiaceae</taxon>
        <taxon>Clostridium</taxon>
    </lineage>
</organism>
<evidence type="ECO:0000256" key="1">
    <source>
        <dbReference type="ARBA" id="ARBA00004651"/>
    </source>
</evidence>
<dbReference type="EMBL" id="JDRY01000044">
    <property type="protein sequence ID" value="KGM98858.1"/>
    <property type="molecule type" value="Genomic_DNA"/>
</dbReference>
<dbReference type="InterPro" id="IPR007353">
    <property type="entry name" value="DUF421"/>
</dbReference>
<keyword evidence="5 7" id="KW-1133">Transmembrane helix</keyword>
<evidence type="ECO:0000256" key="2">
    <source>
        <dbReference type="ARBA" id="ARBA00006448"/>
    </source>
</evidence>
<proteinExistence type="inferred from homology"/>
<evidence type="ECO:0000256" key="5">
    <source>
        <dbReference type="ARBA" id="ARBA00022989"/>
    </source>
</evidence>
<evidence type="ECO:0000313" key="10">
    <source>
        <dbReference type="Proteomes" id="UP000030014"/>
    </source>
</evidence>
<protein>
    <submittedName>
        <fullName evidence="9">Membrane protein</fullName>
    </submittedName>
</protein>
<feature type="transmembrane region" description="Helical" evidence="7">
    <location>
        <begin position="56"/>
        <end position="76"/>
    </location>
</feature>
<comment type="similarity">
    <text evidence="2">Belongs to the UPF0702 family.</text>
</comment>
<dbReference type="PANTHER" id="PTHR34582">
    <property type="entry name" value="UPF0702 TRANSMEMBRANE PROTEIN YCAP"/>
    <property type="match status" value="1"/>
</dbReference>
<evidence type="ECO:0000256" key="7">
    <source>
        <dbReference type="SAM" id="Phobius"/>
    </source>
</evidence>
<feature type="transmembrane region" description="Helical" evidence="7">
    <location>
        <begin position="6"/>
        <end position="23"/>
    </location>
</feature>
<name>A0A0A0IEC6_CLOBO</name>
<feature type="domain" description="YetF C-terminal" evidence="8">
    <location>
        <begin position="79"/>
        <end position="211"/>
    </location>
</feature>
<dbReference type="AlphaFoldDB" id="A0A0A0IEC6"/>
<dbReference type="PANTHER" id="PTHR34582:SF6">
    <property type="entry name" value="UPF0702 TRANSMEMBRANE PROTEIN YCAP"/>
    <property type="match status" value="1"/>
</dbReference>
<gene>
    <name evidence="9" type="ORF">Z955_10015</name>
</gene>
<evidence type="ECO:0000256" key="6">
    <source>
        <dbReference type="ARBA" id="ARBA00023136"/>
    </source>
</evidence>
<comment type="subcellular location">
    <subcellularLocation>
        <location evidence="1">Cell membrane</location>
        <topology evidence="1">Multi-pass membrane protein</topology>
    </subcellularLocation>
</comment>
<evidence type="ECO:0000256" key="3">
    <source>
        <dbReference type="ARBA" id="ARBA00022475"/>
    </source>
</evidence>
<dbReference type="InterPro" id="IPR023090">
    <property type="entry name" value="UPF0702_alpha/beta_dom_sf"/>
</dbReference>
<dbReference type="RefSeq" id="WP_039258529.1">
    <property type="nucleotide sequence ID" value="NZ_JDRY01000044.1"/>
</dbReference>
<evidence type="ECO:0000313" key="9">
    <source>
        <dbReference type="EMBL" id="KGM98858.1"/>
    </source>
</evidence>
<accession>A0A0A0IEC6</accession>
<dbReference type="Proteomes" id="UP000030014">
    <property type="component" value="Unassembled WGS sequence"/>
</dbReference>
<dbReference type="Gene3D" id="3.30.240.20">
    <property type="entry name" value="bsu07140 like domains"/>
    <property type="match status" value="2"/>
</dbReference>
<reference evidence="9 10" key="1">
    <citation type="submission" date="2014-01" db="EMBL/GenBank/DDBJ databases">
        <title>Plasmidome dynamics in the species complex Clostridium novyi sensu lato converts strains of independent lineages into distinctly different pathogens.</title>
        <authorList>
            <person name="Skarin H."/>
            <person name="Segerman B."/>
        </authorList>
    </citation>
    <scope>NUCLEOTIDE SEQUENCE [LARGE SCALE GENOMIC DNA]</scope>
    <source>
        <strain evidence="9 10">DC5</strain>
    </source>
</reference>
<keyword evidence="6 7" id="KW-0472">Membrane</keyword>
<evidence type="ECO:0000256" key="4">
    <source>
        <dbReference type="ARBA" id="ARBA00022692"/>
    </source>
</evidence>
<dbReference type="Pfam" id="PF04239">
    <property type="entry name" value="DUF421"/>
    <property type="match status" value="1"/>
</dbReference>
<comment type="caution">
    <text evidence="9">The sequence shown here is derived from an EMBL/GenBank/DDBJ whole genome shotgun (WGS) entry which is preliminary data.</text>
</comment>
<keyword evidence="3" id="KW-1003">Cell membrane</keyword>
<evidence type="ECO:0000259" key="8">
    <source>
        <dbReference type="Pfam" id="PF04239"/>
    </source>
</evidence>
<keyword evidence="4 7" id="KW-0812">Transmembrane</keyword>